<proteinExistence type="predicted"/>
<comment type="caution">
    <text evidence="3">The sequence shown here is derived from an EMBL/GenBank/DDBJ whole genome shotgun (WGS) entry which is preliminary data.</text>
</comment>
<accession>A0A1W0XF64</accession>
<sequence length="566" mass="57479">MLSHGLVLFCFLYLVQADFGFNNGFMPISSQSSLFNNQASQQFGNSAGNAAAAGNAGSLGFGSSSSINQANHQADQFNTASNSLSANTAQGEFGSQASGAANAGGNVQFGANRQSSFGLQQGTFGSFRRRRDVVANIDNGQGQQVAIAALPGFSSSSASSSVSASNVPGSVGGTFLNANQIMADQLRAVGLSVGTGSNGSGFNGQRITVLQSPNANAASTDEISHVSDPVYPHAKAQTTSIPGAYLQHTPGLSVKKMYLRLVTLACCLIAVRANFQNQNQGQFNNGGFPNNGFNNGGFNNGFNNGGGFAGQNQAFKNLAIQQQGAAQGNSAAAGNAGAQGLGSASSINQADHQADQGNTRSQSLSANTAQGTQGSSAGGAAQAGGQVQNAKQIQSSMGQLNNFQRFKRHYGGYDNYGYNGFPVQNQANANAIGGGSALFGQVGTHNLANTQTGLYGSNGFATGDAFGQGQGVNIYQASSSNVGSGYLGRRKRQVFGNWGGPQSNALSNSLGGGSAFHGRVWTQNNAVSNTNPYSGFALGAGNAGGEGNGVNIWNAANSQTNSGFNG</sequence>
<feature type="signal peptide" evidence="2">
    <location>
        <begin position="1"/>
        <end position="17"/>
    </location>
</feature>
<feature type="region of interest" description="Disordered" evidence="1">
    <location>
        <begin position="330"/>
        <end position="393"/>
    </location>
</feature>
<keyword evidence="2" id="KW-0732">Signal</keyword>
<gene>
    <name evidence="3" type="ORF">BV898_00240</name>
</gene>
<reference evidence="4" key="1">
    <citation type="submission" date="2017-01" db="EMBL/GenBank/DDBJ databases">
        <title>Comparative genomics of anhydrobiosis in the tardigrade Hypsibius dujardini.</title>
        <authorList>
            <person name="Yoshida Y."/>
            <person name="Koutsovoulos G."/>
            <person name="Laetsch D."/>
            <person name="Stevens L."/>
            <person name="Kumar S."/>
            <person name="Horikawa D."/>
            <person name="Ishino K."/>
            <person name="Komine S."/>
            <person name="Tomita M."/>
            <person name="Blaxter M."/>
            <person name="Arakawa K."/>
        </authorList>
    </citation>
    <scope>NUCLEOTIDE SEQUENCE [LARGE SCALE GENOMIC DNA]</scope>
    <source>
        <strain evidence="4">Z151</strain>
    </source>
</reference>
<evidence type="ECO:0000256" key="2">
    <source>
        <dbReference type="SAM" id="SignalP"/>
    </source>
</evidence>
<feature type="chain" id="PRO_5013139588" evidence="2">
    <location>
        <begin position="18"/>
        <end position="566"/>
    </location>
</feature>
<feature type="compositionally biased region" description="Polar residues" evidence="1">
    <location>
        <begin position="348"/>
        <end position="368"/>
    </location>
</feature>
<name>A0A1W0XF64_HYPEX</name>
<dbReference type="Proteomes" id="UP000192578">
    <property type="component" value="Unassembled WGS sequence"/>
</dbReference>
<dbReference type="OrthoDB" id="10640550at2759"/>
<feature type="compositionally biased region" description="Low complexity" evidence="1">
    <location>
        <begin position="330"/>
        <end position="347"/>
    </location>
</feature>
<dbReference type="AlphaFoldDB" id="A0A1W0XF64"/>
<dbReference type="EMBL" id="MTYJ01000001">
    <property type="protein sequence ID" value="OQV26116.1"/>
    <property type="molecule type" value="Genomic_DNA"/>
</dbReference>
<keyword evidence="4" id="KW-1185">Reference proteome</keyword>
<evidence type="ECO:0000313" key="4">
    <source>
        <dbReference type="Proteomes" id="UP000192578"/>
    </source>
</evidence>
<organism evidence="3 4">
    <name type="scientific">Hypsibius exemplaris</name>
    <name type="common">Freshwater tardigrade</name>
    <dbReference type="NCBI Taxonomy" id="2072580"/>
    <lineage>
        <taxon>Eukaryota</taxon>
        <taxon>Metazoa</taxon>
        <taxon>Ecdysozoa</taxon>
        <taxon>Tardigrada</taxon>
        <taxon>Eutardigrada</taxon>
        <taxon>Parachela</taxon>
        <taxon>Hypsibioidea</taxon>
        <taxon>Hypsibiidae</taxon>
        <taxon>Hypsibius</taxon>
    </lineage>
</organism>
<evidence type="ECO:0000256" key="1">
    <source>
        <dbReference type="SAM" id="MobiDB-lite"/>
    </source>
</evidence>
<evidence type="ECO:0000313" key="3">
    <source>
        <dbReference type="EMBL" id="OQV26116.1"/>
    </source>
</evidence>
<feature type="compositionally biased region" description="Low complexity" evidence="1">
    <location>
        <begin position="369"/>
        <end position="392"/>
    </location>
</feature>
<protein>
    <submittedName>
        <fullName evidence="3">Uncharacterized protein</fullName>
    </submittedName>
</protein>